<name>A0A0U5H682_9EURY</name>
<dbReference type="GeneID" id="43331107"/>
<dbReference type="RefSeq" id="WP_157534026.1">
    <property type="nucleotide sequence ID" value="NZ_CEML01000003.1"/>
</dbReference>
<dbReference type="KEGG" id="hhb:Hhub_4316"/>
<reference evidence="3" key="1">
    <citation type="journal article" date="2016" name="Environ. Microbiol.">
        <title>The complete genome of a viable archaeum isolated from 123-million-year-old rock salt.</title>
        <authorList>
            <person name="Jaakkola S.T."/>
            <person name="Pfeiffer F."/>
            <person name="Ravantti J.J."/>
            <person name="Guo Q."/>
            <person name="Liu Y."/>
            <person name="Chen X."/>
            <person name="Ma H."/>
            <person name="Yang C."/>
            <person name="Oksanen H.M."/>
            <person name="Bamford D.H."/>
        </authorList>
    </citation>
    <scope>NUCLEOTIDE SEQUENCE</scope>
    <source>
        <strain evidence="3">JI20-1</strain>
        <plasmid evidence="3">Plasmid pSTJ001</plasmid>
    </source>
</reference>
<evidence type="ECO:0000313" key="2">
    <source>
        <dbReference type="EMBL" id="CQH64206.1"/>
    </source>
</evidence>
<organism evidence="2 3">
    <name type="scientific">Halobacterium hubeiense</name>
    <dbReference type="NCBI Taxonomy" id="1407499"/>
    <lineage>
        <taxon>Archaea</taxon>
        <taxon>Methanobacteriati</taxon>
        <taxon>Methanobacteriota</taxon>
        <taxon>Stenosarchaea group</taxon>
        <taxon>Halobacteria</taxon>
        <taxon>Halobacteriales</taxon>
        <taxon>Halobacteriaceae</taxon>
        <taxon>Halobacterium</taxon>
    </lineage>
</organism>
<dbReference type="AlphaFoldDB" id="A0A0U5H682"/>
<dbReference type="Proteomes" id="UP000066737">
    <property type="component" value="Plasmid pSTJ001"/>
</dbReference>
<evidence type="ECO:0000256" key="1">
    <source>
        <dbReference type="SAM" id="MobiDB-lite"/>
    </source>
</evidence>
<geneLocation type="plasmid" evidence="3">
    <name>pSTJ001</name>
</geneLocation>
<proteinExistence type="predicted"/>
<evidence type="ECO:0000313" key="3">
    <source>
        <dbReference type="Proteomes" id="UP000066737"/>
    </source>
</evidence>
<gene>
    <name evidence="2" type="ORF">HHUB_4316</name>
</gene>
<feature type="compositionally biased region" description="Basic and acidic residues" evidence="1">
    <location>
        <begin position="35"/>
        <end position="53"/>
    </location>
</feature>
<feature type="region of interest" description="Disordered" evidence="1">
    <location>
        <begin position="29"/>
        <end position="53"/>
    </location>
</feature>
<dbReference type="EMBL" id="LN831303">
    <property type="protein sequence ID" value="CQH64206.1"/>
    <property type="molecule type" value="Genomic_DNA"/>
</dbReference>
<keyword evidence="3" id="KW-1185">Reference proteome</keyword>
<protein>
    <submittedName>
        <fullName evidence="2">Uncharacterized protein</fullName>
    </submittedName>
</protein>
<accession>A0A0U5H682</accession>
<sequence>MLDDSLPTSTRRQRTSLWTGLYLRIFDGAEDDDRPDTRSHERDDAASRRTEGE</sequence>